<dbReference type="EMBL" id="PYYB01000003">
    <property type="protein sequence ID" value="PTL55552.1"/>
    <property type="molecule type" value="Genomic_DNA"/>
</dbReference>
<dbReference type="GO" id="GO:0016020">
    <property type="term" value="C:membrane"/>
    <property type="evidence" value="ECO:0007669"/>
    <property type="project" value="InterPro"/>
</dbReference>
<dbReference type="InterPro" id="IPR029016">
    <property type="entry name" value="GAF-like_dom_sf"/>
</dbReference>
<evidence type="ECO:0000313" key="6">
    <source>
        <dbReference type="EMBL" id="PTL55552.1"/>
    </source>
</evidence>
<dbReference type="SUPFAM" id="SSF55874">
    <property type="entry name" value="ATPase domain of HSP90 chaperone/DNA topoisomerase II/histidine kinase"/>
    <property type="match status" value="1"/>
</dbReference>
<dbReference type="PANTHER" id="PTHR24421">
    <property type="entry name" value="NITRATE/NITRITE SENSOR PROTEIN NARX-RELATED"/>
    <property type="match status" value="1"/>
</dbReference>
<dbReference type="Gene3D" id="3.30.565.10">
    <property type="entry name" value="Histidine kinase-like ATPase, C-terminal domain"/>
    <property type="match status" value="1"/>
</dbReference>
<dbReference type="SMART" id="SM00387">
    <property type="entry name" value="HATPase_c"/>
    <property type="match status" value="1"/>
</dbReference>
<comment type="caution">
    <text evidence="6">The sequence shown here is derived from an EMBL/GenBank/DDBJ whole genome shotgun (WGS) entry which is preliminary data.</text>
</comment>
<dbReference type="Gene3D" id="1.20.5.1930">
    <property type="match status" value="1"/>
</dbReference>
<dbReference type="Gene3D" id="3.30.450.40">
    <property type="match status" value="2"/>
</dbReference>
<feature type="domain" description="GAF" evidence="4">
    <location>
        <begin position="28"/>
        <end position="176"/>
    </location>
</feature>
<evidence type="ECO:0000256" key="1">
    <source>
        <dbReference type="ARBA" id="ARBA00022679"/>
    </source>
</evidence>
<evidence type="ECO:0000259" key="5">
    <source>
        <dbReference type="SMART" id="SM00387"/>
    </source>
</evidence>
<evidence type="ECO:0008006" key="8">
    <source>
        <dbReference type="Google" id="ProtNLM"/>
    </source>
</evidence>
<organism evidence="6 7">
    <name type="scientific">Paraconexibacter algicola</name>
    <dbReference type="NCBI Taxonomy" id="2133960"/>
    <lineage>
        <taxon>Bacteria</taxon>
        <taxon>Bacillati</taxon>
        <taxon>Actinomycetota</taxon>
        <taxon>Thermoleophilia</taxon>
        <taxon>Solirubrobacterales</taxon>
        <taxon>Paraconexibacteraceae</taxon>
        <taxon>Paraconexibacter</taxon>
    </lineage>
</organism>
<name>A0A2T4UDP4_9ACTN</name>
<dbReference type="Pfam" id="PF13185">
    <property type="entry name" value="GAF_2"/>
    <property type="match status" value="2"/>
</dbReference>
<dbReference type="OrthoDB" id="5241249at2"/>
<dbReference type="Proteomes" id="UP000240739">
    <property type="component" value="Unassembled WGS sequence"/>
</dbReference>
<keyword evidence="2" id="KW-0418">Kinase</keyword>
<dbReference type="CDD" id="cd16917">
    <property type="entry name" value="HATPase_UhpB-NarQ-NarX-like"/>
    <property type="match status" value="1"/>
</dbReference>
<dbReference type="SMART" id="SM00065">
    <property type="entry name" value="GAF"/>
    <property type="match status" value="2"/>
</dbReference>
<evidence type="ECO:0000256" key="2">
    <source>
        <dbReference type="ARBA" id="ARBA00022777"/>
    </source>
</evidence>
<protein>
    <recommendedName>
        <fullName evidence="8">GAF domain-containing protein</fullName>
    </recommendedName>
</protein>
<accession>A0A2T4UDP4</accession>
<dbReference type="InterPro" id="IPR050482">
    <property type="entry name" value="Sensor_HK_TwoCompSys"/>
</dbReference>
<dbReference type="GO" id="GO:0000155">
    <property type="term" value="F:phosphorelay sensor kinase activity"/>
    <property type="evidence" value="ECO:0007669"/>
    <property type="project" value="InterPro"/>
</dbReference>
<evidence type="ECO:0000313" key="7">
    <source>
        <dbReference type="Proteomes" id="UP000240739"/>
    </source>
</evidence>
<keyword evidence="3" id="KW-0902">Two-component regulatory system</keyword>
<dbReference type="InterPro" id="IPR036890">
    <property type="entry name" value="HATPase_C_sf"/>
</dbReference>
<sequence length="551" mass="58094">MPTRSPDARAAALGRLLEVGRSLTAELELEPLLERILATARELTGARYAAIGVLDEDRRALARFVTAGVGAETQAAIGHLPRGQGILGLLIDRPEPLRLADVSAHPRSFGFPAGHPPMRAFLGVPILIRGEAWGNLYLTEKTGADDFDEDDVEAVVVLAEWAAVAVHNARLYGEAAEQRASLQAAVGRLEATIDVALALGGETDLKALLELIARRARALVDADALLIWLQDGPDLRIAASDGSARVPPDAAIPLEGSTSGQVIRDGRPVRIDDVRTGLRVSPAAFGMADARSALLVPLVHRGRSFGLLAAFDRLGDTATFARDDERALQSFAASAASAVATARSVEAQRLRDTIAGAERERARWARELHDETLQGMASLKLALTAASRTEGERSREVLALAMDRLDGDIAALRAIISDLRPAALDELGLVAALRTLLDRTAADHGLAVALTESLGEARIEPEIETVAYRIAQEALSNVAKHARATHVTLGIDRVDDRLVVTVGDDGVGGVAERPGGFGLAGMRERAALAGGAVRIRSGAAGTTVTATLPLD</sequence>
<dbReference type="InterPro" id="IPR003594">
    <property type="entry name" value="HATPase_dom"/>
</dbReference>
<dbReference type="GO" id="GO:0046983">
    <property type="term" value="F:protein dimerization activity"/>
    <property type="evidence" value="ECO:0007669"/>
    <property type="project" value="InterPro"/>
</dbReference>
<dbReference type="InterPro" id="IPR003018">
    <property type="entry name" value="GAF"/>
</dbReference>
<dbReference type="RefSeq" id="WP_107570595.1">
    <property type="nucleotide sequence ID" value="NZ_PYYB01000003.1"/>
</dbReference>
<evidence type="ECO:0000259" key="4">
    <source>
        <dbReference type="SMART" id="SM00065"/>
    </source>
</evidence>
<keyword evidence="1" id="KW-0808">Transferase</keyword>
<dbReference type="InterPro" id="IPR011712">
    <property type="entry name" value="Sig_transdc_His_kin_sub3_dim/P"/>
</dbReference>
<feature type="domain" description="GAF" evidence="4">
    <location>
        <begin position="204"/>
        <end position="349"/>
    </location>
</feature>
<dbReference type="Pfam" id="PF07730">
    <property type="entry name" value="HisKA_3"/>
    <property type="match status" value="1"/>
</dbReference>
<dbReference type="Pfam" id="PF02518">
    <property type="entry name" value="HATPase_c"/>
    <property type="match status" value="1"/>
</dbReference>
<dbReference type="SUPFAM" id="SSF55781">
    <property type="entry name" value="GAF domain-like"/>
    <property type="match status" value="2"/>
</dbReference>
<feature type="domain" description="Histidine kinase/HSP90-like ATPase" evidence="5">
    <location>
        <begin position="462"/>
        <end position="551"/>
    </location>
</feature>
<proteinExistence type="predicted"/>
<dbReference type="AlphaFoldDB" id="A0A2T4UDP4"/>
<keyword evidence="7" id="KW-1185">Reference proteome</keyword>
<gene>
    <name evidence="6" type="ORF">C7Y72_18065</name>
</gene>
<dbReference type="PANTHER" id="PTHR24421:SF61">
    <property type="entry name" value="OXYGEN SENSOR HISTIDINE KINASE NREB"/>
    <property type="match status" value="1"/>
</dbReference>
<evidence type="ECO:0000256" key="3">
    <source>
        <dbReference type="ARBA" id="ARBA00023012"/>
    </source>
</evidence>
<reference evidence="6 7" key="1">
    <citation type="submission" date="2018-03" db="EMBL/GenBank/DDBJ databases">
        <title>Aquarubrobacter algicola gen. nov., sp. nov., a novel actinobacterium isolated from shallow eutrophic lake during the end of cyanobacterial harmful algal blooms.</title>
        <authorList>
            <person name="Chun S.J."/>
        </authorList>
    </citation>
    <scope>NUCLEOTIDE SEQUENCE [LARGE SCALE GENOMIC DNA]</scope>
    <source>
        <strain evidence="6 7">Seoho-28</strain>
    </source>
</reference>